<proteinExistence type="predicted"/>
<dbReference type="CDD" id="cd22860">
    <property type="entry name" value="PDRG1"/>
    <property type="match status" value="1"/>
</dbReference>
<name>A0A2H8TWY1_9HEMI</name>
<dbReference type="OrthoDB" id="20282at2759"/>
<protein>
    <submittedName>
        <fullName evidence="4">p53 and DNA damage-regulated protein 1</fullName>
    </submittedName>
</protein>
<sequence>MDNENTTMEYLFQVERQAEKILLSKSEMVALDKSRNSNRMAIRALTNSKNLEDKIWMAVGLSLVKVSVEKAKKMLQADQLTLNTRMNILRSNIKVDVNKLNDMEYKEPVKGLFLNPLTKNEMQAMNQVLGITD</sequence>
<evidence type="ECO:0000256" key="3">
    <source>
        <dbReference type="ARBA" id="ARBA00023186"/>
    </source>
</evidence>
<dbReference type="EMBL" id="GFXV01006227">
    <property type="protein sequence ID" value="MBW18032.1"/>
    <property type="molecule type" value="Transcribed_RNA"/>
</dbReference>
<reference evidence="4" key="1">
    <citation type="submission" date="2017-10" db="EMBL/GenBank/DDBJ databases">
        <title>Transcriptome Assembly of Sugarcane Aphid Adults.</title>
        <authorList>
            <person name="Scully E.D."/>
            <person name="Palmer N.A."/>
            <person name="Geib S.M."/>
            <person name="Sarath G."/>
            <person name="Sattler S.E."/>
        </authorList>
    </citation>
    <scope>NUCLEOTIDE SEQUENCE</scope>
    <source>
        <tissue evidence="4">Whole body</tissue>
    </source>
</reference>
<organism evidence="4">
    <name type="scientific">Melanaphis sacchari</name>
    <dbReference type="NCBI Taxonomy" id="742174"/>
    <lineage>
        <taxon>Eukaryota</taxon>
        <taxon>Metazoa</taxon>
        <taxon>Ecdysozoa</taxon>
        <taxon>Arthropoda</taxon>
        <taxon>Hexapoda</taxon>
        <taxon>Insecta</taxon>
        <taxon>Pterygota</taxon>
        <taxon>Neoptera</taxon>
        <taxon>Paraneoptera</taxon>
        <taxon>Hemiptera</taxon>
        <taxon>Sternorrhyncha</taxon>
        <taxon>Aphidomorpha</taxon>
        <taxon>Aphidoidea</taxon>
        <taxon>Aphididae</taxon>
        <taxon>Aphidini</taxon>
        <taxon>Melanaphis</taxon>
    </lineage>
</organism>
<dbReference type="GO" id="GO:0005737">
    <property type="term" value="C:cytoplasm"/>
    <property type="evidence" value="ECO:0007669"/>
    <property type="project" value="UniProtKB-SubCell"/>
</dbReference>
<dbReference type="SUPFAM" id="SSF46579">
    <property type="entry name" value="Prefoldin"/>
    <property type="match status" value="1"/>
</dbReference>
<dbReference type="AlphaFoldDB" id="A0A2H8TWY1"/>
<comment type="subcellular location">
    <subcellularLocation>
        <location evidence="1">Cytoplasm</location>
    </subcellularLocation>
</comment>
<accession>A0A2H8TWY1</accession>
<keyword evidence="2" id="KW-0963">Cytoplasm</keyword>
<evidence type="ECO:0000256" key="1">
    <source>
        <dbReference type="ARBA" id="ARBA00004496"/>
    </source>
</evidence>
<dbReference type="InterPro" id="IPR030482">
    <property type="entry name" value="PDRG1"/>
</dbReference>
<dbReference type="PANTHER" id="PTHR21162:SF0">
    <property type="entry name" value="P53 AND DNA DAMAGE-REGULATED PROTEIN 1"/>
    <property type="match status" value="1"/>
</dbReference>
<keyword evidence="3" id="KW-0143">Chaperone</keyword>
<dbReference type="PANTHER" id="PTHR21162">
    <property type="entry name" value="P53 AND DNA DAMAGE-REGULATED PROTEIN"/>
    <property type="match status" value="1"/>
</dbReference>
<evidence type="ECO:0000313" key="4">
    <source>
        <dbReference type="EMBL" id="MBW18032.1"/>
    </source>
</evidence>
<evidence type="ECO:0000256" key="2">
    <source>
        <dbReference type="ARBA" id="ARBA00022490"/>
    </source>
</evidence>
<gene>
    <name evidence="4" type="primary">Pdrg1</name>
</gene>